<dbReference type="AlphaFoldDB" id="A0A2K1ZSE8"/>
<organism evidence="2 3">
    <name type="scientific">Populus trichocarpa</name>
    <name type="common">Western balsam poplar</name>
    <name type="synonym">Populus balsamifera subsp. trichocarpa</name>
    <dbReference type="NCBI Taxonomy" id="3694"/>
    <lineage>
        <taxon>Eukaryota</taxon>
        <taxon>Viridiplantae</taxon>
        <taxon>Streptophyta</taxon>
        <taxon>Embryophyta</taxon>
        <taxon>Tracheophyta</taxon>
        <taxon>Spermatophyta</taxon>
        <taxon>Magnoliopsida</taxon>
        <taxon>eudicotyledons</taxon>
        <taxon>Gunneridae</taxon>
        <taxon>Pentapetalae</taxon>
        <taxon>rosids</taxon>
        <taxon>fabids</taxon>
        <taxon>Malpighiales</taxon>
        <taxon>Salicaceae</taxon>
        <taxon>Saliceae</taxon>
        <taxon>Populus</taxon>
    </lineage>
</organism>
<proteinExistence type="predicted"/>
<evidence type="ECO:0000256" key="1">
    <source>
        <dbReference type="SAM" id="MobiDB-lite"/>
    </source>
</evidence>
<reference evidence="2 3" key="1">
    <citation type="journal article" date="2006" name="Science">
        <title>The genome of black cottonwood, Populus trichocarpa (Torr. &amp; Gray).</title>
        <authorList>
            <person name="Tuskan G.A."/>
            <person name="Difazio S."/>
            <person name="Jansson S."/>
            <person name="Bohlmann J."/>
            <person name="Grigoriev I."/>
            <person name="Hellsten U."/>
            <person name="Putnam N."/>
            <person name="Ralph S."/>
            <person name="Rombauts S."/>
            <person name="Salamov A."/>
            <person name="Schein J."/>
            <person name="Sterck L."/>
            <person name="Aerts A."/>
            <person name="Bhalerao R.R."/>
            <person name="Bhalerao R.P."/>
            <person name="Blaudez D."/>
            <person name="Boerjan W."/>
            <person name="Brun A."/>
            <person name="Brunner A."/>
            <person name="Busov V."/>
            <person name="Campbell M."/>
            <person name="Carlson J."/>
            <person name="Chalot M."/>
            <person name="Chapman J."/>
            <person name="Chen G.L."/>
            <person name="Cooper D."/>
            <person name="Coutinho P.M."/>
            <person name="Couturier J."/>
            <person name="Covert S."/>
            <person name="Cronk Q."/>
            <person name="Cunningham R."/>
            <person name="Davis J."/>
            <person name="Degroeve S."/>
            <person name="Dejardin A."/>
            <person name="Depamphilis C."/>
            <person name="Detter J."/>
            <person name="Dirks B."/>
            <person name="Dubchak I."/>
            <person name="Duplessis S."/>
            <person name="Ehlting J."/>
            <person name="Ellis B."/>
            <person name="Gendler K."/>
            <person name="Goodstein D."/>
            <person name="Gribskov M."/>
            <person name="Grimwood J."/>
            <person name="Groover A."/>
            <person name="Gunter L."/>
            <person name="Hamberger B."/>
            <person name="Heinze B."/>
            <person name="Helariutta Y."/>
            <person name="Henrissat B."/>
            <person name="Holligan D."/>
            <person name="Holt R."/>
            <person name="Huang W."/>
            <person name="Islam-Faridi N."/>
            <person name="Jones S."/>
            <person name="Jones-Rhoades M."/>
            <person name="Jorgensen R."/>
            <person name="Joshi C."/>
            <person name="Kangasjarvi J."/>
            <person name="Karlsson J."/>
            <person name="Kelleher C."/>
            <person name="Kirkpatrick R."/>
            <person name="Kirst M."/>
            <person name="Kohler A."/>
            <person name="Kalluri U."/>
            <person name="Larimer F."/>
            <person name="Leebens-Mack J."/>
            <person name="Leple J.C."/>
            <person name="Locascio P."/>
            <person name="Lou Y."/>
            <person name="Lucas S."/>
            <person name="Martin F."/>
            <person name="Montanini B."/>
            <person name="Napoli C."/>
            <person name="Nelson D.R."/>
            <person name="Nelson C."/>
            <person name="Nieminen K."/>
            <person name="Nilsson O."/>
            <person name="Pereda V."/>
            <person name="Peter G."/>
            <person name="Philippe R."/>
            <person name="Pilate G."/>
            <person name="Poliakov A."/>
            <person name="Razumovskaya J."/>
            <person name="Richardson P."/>
            <person name="Rinaldi C."/>
            <person name="Ritland K."/>
            <person name="Rouze P."/>
            <person name="Ryaboy D."/>
            <person name="Schmutz J."/>
            <person name="Schrader J."/>
            <person name="Segerman B."/>
            <person name="Shin H."/>
            <person name="Siddiqui A."/>
            <person name="Sterky F."/>
            <person name="Terry A."/>
            <person name="Tsai C.J."/>
            <person name="Uberbacher E."/>
            <person name="Unneberg P."/>
            <person name="Vahala J."/>
            <person name="Wall K."/>
            <person name="Wessler S."/>
            <person name="Yang G."/>
            <person name="Yin T."/>
            <person name="Douglas C."/>
            <person name="Marra M."/>
            <person name="Sandberg G."/>
            <person name="Van de Peer Y."/>
            <person name="Rokhsar D."/>
        </authorList>
    </citation>
    <scope>NUCLEOTIDE SEQUENCE [LARGE SCALE GENOMIC DNA]</scope>
    <source>
        <strain evidence="3">cv. Nisqually</strain>
    </source>
</reference>
<protein>
    <submittedName>
        <fullName evidence="2">Uncharacterized protein</fullName>
    </submittedName>
</protein>
<gene>
    <name evidence="2" type="ORF">POPTR_007G103600</name>
</gene>
<evidence type="ECO:0000313" key="2">
    <source>
        <dbReference type="EMBL" id="PNT28183.1"/>
    </source>
</evidence>
<keyword evidence="3" id="KW-1185">Reference proteome</keyword>
<evidence type="ECO:0000313" key="3">
    <source>
        <dbReference type="Proteomes" id="UP000006729"/>
    </source>
</evidence>
<sequence length="68" mass="7144">MASVVHSLKEEEEGREEMSDPNKPTSSGQGYGVSSSSSFANLPPPRGKTKNNLVKGLFSSSSSLSGKK</sequence>
<dbReference type="EMBL" id="CM009296">
    <property type="protein sequence ID" value="PNT28183.1"/>
    <property type="molecule type" value="Genomic_DNA"/>
</dbReference>
<name>A0A2K1ZSE8_POPTR</name>
<accession>A0A2K1ZSE8</accession>
<dbReference type="Proteomes" id="UP000006729">
    <property type="component" value="Chromosome 7"/>
</dbReference>
<feature type="region of interest" description="Disordered" evidence="1">
    <location>
        <begin position="1"/>
        <end position="68"/>
    </location>
</feature>
<feature type="compositionally biased region" description="Low complexity" evidence="1">
    <location>
        <begin position="26"/>
        <end position="38"/>
    </location>
</feature>
<dbReference type="InParanoid" id="A0A2K1ZSE8"/>
<feature type="compositionally biased region" description="Low complexity" evidence="1">
    <location>
        <begin position="59"/>
        <end position="68"/>
    </location>
</feature>